<organism evidence="1 2">
    <name type="scientific">Pristionchus pacificus</name>
    <name type="common">Parasitic nematode worm</name>
    <dbReference type="NCBI Taxonomy" id="54126"/>
    <lineage>
        <taxon>Eukaryota</taxon>
        <taxon>Metazoa</taxon>
        <taxon>Ecdysozoa</taxon>
        <taxon>Nematoda</taxon>
        <taxon>Chromadorea</taxon>
        <taxon>Rhabditida</taxon>
        <taxon>Rhabditina</taxon>
        <taxon>Diplogasteromorpha</taxon>
        <taxon>Diplogasteroidea</taxon>
        <taxon>Neodiplogasteridae</taxon>
        <taxon>Pristionchus</taxon>
    </lineage>
</organism>
<dbReference type="Proteomes" id="UP000005239">
    <property type="component" value="Unassembled WGS sequence"/>
</dbReference>
<reference evidence="1" key="2">
    <citation type="submission" date="2022-06" db="UniProtKB">
        <authorList>
            <consortium name="EnsemblMetazoa"/>
        </authorList>
    </citation>
    <scope>IDENTIFICATION</scope>
    <source>
        <strain evidence="1">PS312</strain>
    </source>
</reference>
<protein>
    <submittedName>
        <fullName evidence="1">Uncharacterized protein</fullName>
    </submittedName>
</protein>
<reference evidence="2" key="1">
    <citation type="journal article" date="2008" name="Nat. Genet.">
        <title>The Pristionchus pacificus genome provides a unique perspective on nematode lifestyle and parasitism.</title>
        <authorList>
            <person name="Dieterich C."/>
            <person name="Clifton S.W."/>
            <person name="Schuster L.N."/>
            <person name="Chinwalla A."/>
            <person name="Delehaunty K."/>
            <person name="Dinkelacker I."/>
            <person name="Fulton L."/>
            <person name="Fulton R."/>
            <person name="Godfrey J."/>
            <person name="Minx P."/>
            <person name="Mitreva M."/>
            <person name="Roeseler W."/>
            <person name="Tian H."/>
            <person name="Witte H."/>
            <person name="Yang S.P."/>
            <person name="Wilson R.K."/>
            <person name="Sommer R.J."/>
        </authorList>
    </citation>
    <scope>NUCLEOTIDE SEQUENCE [LARGE SCALE GENOMIC DNA]</scope>
    <source>
        <strain evidence="2">PS312</strain>
    </source>
</reference>
<dbReference type="EnsemblMetazoa" id="PPA11688.1">
    <property type="protein sequence ID" value="PPA11688.1"/>
    <property type="gene ID" value="WBGene00101242"/>
</dbReference>
<evidence type="ECO:0000313" key="1">
    <source>
        <dbReference type="EnsemblMetazoa" id="PPA11688.1"/>
    </source>
</evidence>
<accession>A0A2A6BY14</accession>
<evidence type="ECO:0000313" key="2">
    <source>
        <dbReference type="Proteomes" id="UP000005239"/>
    </source>
</evidence>
<accession>A0A8R1UA11</accession>
<proteinExistence type="predicted"/>
<gene>
    <name evidence="1" type="primary">WBGene00101242</name>
</gene>
<keyword evidence="2" id="KW-1185">Reference proteome</keyword>
<name>A0A2A6BY14_PRIPA</name>
<sequence>MIAPSCRAVAFSKHVFPPGRVFLTACRTALEKASSNQMGTMEIASRAIVNGAAVFTVRGMMLNAEDSIVFLDSIAHEENEKHRLSEHRGYGSDGKSYVSRKEVAVSFLVEITANAPATRQDVRLFERKKVA</sequence>
<dbReference type="AlphaFoldDB" id="A0A2A6BY14"/>